<comment type="similarity">
    <text evidence="16">Belongs to the AAA ATPase family.</text>
</comment>
<comment type="cofactor">
    <cofactor evidence="15">
        <name>Zn(2+)</name>
        <dbReference type="ChEBI" id="CHEBI:29105"/>
    </cofactor>
    <text evidence="15">Binds 1 zinc ion per subunit.</text>
</comment>
<dbReference type="SMART" id="SM00382">
    <property type="entry name" value="AAA"/>
    <property type="match status" value="1"/>
</dbReference>
<gene>
    <name evidence="19" type="primary">hflB</name>
    <name evidence="15" type="synonym">ftsH</name>
    <name evidence="19" type="ORF">H8S62_06795</name>
</gene>
<keyword evidence="12 15" id="KW-0482">Metalloprotease</keyword>
<comment type="subcellular location">
    <subcellularLocation>
        <location evidence="15">Cell membrane</location>
        <topology evidence="15">Multi-pass membrane protein</topology>
        <orientation evidence="15">Cytoplasmic side</orientation>
    </subcellularLocation>
    <subcellularLocation>
        <location evidence="1">Membrane</location>
    </subcellularLocation>
</comment>
<keyword evidence="10 15" id="KW-0067">ATP-binding</keyword>
<dbReference type="Gene3D" id="1.20.58.760">
    <property type="entry name" value="Peptidase M41"/>
    <property type="match status" value="1"/>
</dbReference>
<dbReference type="FunFam" id="1.10.8.60:FF:000001">
    <property type="entry name" value="ATP-dependent zinc metalloprotease FtsH"/>
    <property type="match status" value="1"/>
</dbReference>
<dbReference type="GO" id="GO:0005886">
    <property type="term" value="C:plasma membrane"/>
    <property type="evidence" value="ECO:0007669"/>
    <property type="project" value="UniProtKB-SubCell"/>
</dbReference>
<dbReference type="GO" id="GO:0030163">
    <property type="term" value="P:protein catabolic process"/>
    <property type="evidence" value="ECO:0007669"/>
    <property type="project" value="UniProtKB-UniRule"/>
</dbReference>
<evidence type="ECO:0000313" key="20">
    <source>
        <dbReference type="Proteomes" id="UP000607645"/>
    </source>
</evidence>
<evidence type="ECO:0000256" key="11">
    <source>
        <dbReference type="ARBA" id="ARBA00022989"/>
    </source>
</evidence>
<comment type="subunit">
    <text evidence="15">Homohexamer.</text>
</comment>
<dbReference type="Pfam" id="PF01434">
    <property type="entry name" value="Peptidase_M41"/>
    <property type="match status" value="1"/>
</dbReference>
<evidence type="ECO:0000256" key="16">
    <source>
        <dbReference type="RuleBase" id="RU003651"/>
    </source>
</evidence>
<protein>
    <recommendedName>
        <fullName evidence="15">ATP-dependent zinc metalloprotease FtsH</fullName>
        <ecNumber evidence="15">3.4.24.-</ecNumber>
    </recommendedName>
</protein>
<evidence type="ECO:0000256" key="10">
    <source>
        <dbReference type="ARBA" id="ARBA00022840"/>
    </source>
</evidence>
<evidence type="ECO:0000256" key="14">
    <source>
        <dbReference type="ARBA" id="ARBA00061570"/>
    </source>
</evidence>
<feature type="active site" evidence="15">
    <location>
        <position position="315"/>
    </location>
</feature>
<dbReference type="Gene3D" id="3.40.50.300">
    <property type="entry name" value="P-loop containing nucleotide triphosphate hydrolases"/>
    <property type="match status" value="1"/>
</dbReference>
<comment type="function">
    <text evidence="15">Acts as a processive, ATP-dependent zinc metallopeptidase for both cytoplasmic and membrane proteins. Plays a role in the quality control of integral membrane proteins.</text>
</comment>
<keyword evidence="13 15" id="KW-0472">Membrane</keyword>
<evidence type="ECO:0000313" key="19">
    <source>
        <dbReference type="EMBL" id="MBC5736716.1"/>
    </source>
</evidence>
<keyword evidence="9 15" id="KW-0862">Zinc</keyword>
<feature type="binding site" evidence="15">
    <location>
        <position position="314"/>
    </location>
    <ligand>
        <name>Zn(2+)</name>
        <dbReference type="ChEBI" id="CHEBI:29105"/>
        <note>catalytic</note>
    </ligand>
</feature>
<evidence type="ECO:0000256" key="12">
    <source>
        <dbReference type="ARBA" id="ARBA00023049"/>
    </source>
</evidence>
<reference evidence="19" key="1">
    <citation type="submission" date="2020-08" db="EMBL/GenBank/DDBJ databases">
        <title>Genome public.</title>
        <authorList>
            <person name="Liu C."/>
            <person name="Sun Q."/>
        </authorList>
    </citation>
    <scope>NUCLEOTIDE SEQUENCE</scope>
    <source>
        <strain evidence="19">NSJ-52</strain>
    </source>
</reference>
<dbReference type="SUPFAM" id="SSF140990">
    <property type="entry name" value="FtsH protease domain-like"/>
    <property type="match status" value="1"/>
</dbReference>
<dbReference type="GO" id="GO:0004176">
    <property type="term" value="F:ATP-dependent peptidase activity"/>
    <property type="evidence" value="ECO:0007669"/>
    <property type="project" value="InterPro"/>
</dbReference>
<feature type="binding site" evidence="15">
    <location>
        <begin position="92"/>
        <end position="99"/>
    </location>
    <ligand>
        <name>ATP</name>
        <dbReference type="ChEBI" id="CHEBI:30616"/>
    </ligand>
</feature>
<dbReference type="HAMAP" id="MF_01458">
    <property type="entry name" value="FtsH"/>
    <property type="match status" value="1"/>
</dbReference>
<dbReference type="InterPro" id="IPR005936">
    <property type="entry name" value="FtsH"/>
</dbReference>
<keyword evidence="6 15" id="KW-0479">Metal-binding</keyword>
<name>A0A8J6MCC7_9FIRM</name>
<keyword evidence="8 15" id="KW-0378">Hydrolase</keyword>
<evidence type="ECO:0000256" key="7">
    <source>
        <dbReference type="ARBA" id="ARBA00022741"/>
    </source>
</evidence>
<keyword evidence="20" id="KW-1185">Reference proteome</keyword>
<dbReference type="Proteomes" id="UP000607645">
    <property type="component" value="Unassembled WGS sequence"/>
</dbReference>
<feature type="binding site" evidence="15">
    <location>
        <position position="390"/>
    </location>
    <ligand>
        <name>Zn(2+)</name>
        <dbReference type="ChEBI" id="CHEBI:29105"/>
        <note>catalytic</note>
    </ligand>
</feature>
<evidence type="ECO:0000256" key="5">
    <source>
        <dbReference type="ARBA" id="ARBA00022692"/>
    </source>
</evidence>
<dbReference type="InterPro" id="IPR037219">
    <property type="entry name" value="Peptidase_M41-like"/>
</dbReference>
<evidence type="ECO:0000256" key="9">
    <source>
        <dbReference type="ARBA" id="ARBA00022833"/>
    </source>
</evidence>
<dbReference type="InterPro" id="IPR027417">
    <property type="entry name" value="P-loop_NTPase"/>
</dbReference>
<dbReference type="Pfam" id="PF00004">
    <property type="entry name" value="AAA"/>
    <property type="match status" value="1"/>
</dbReference>
<feature type="compositionally biased region" description="Basic and acidic residues" evidence="17">
    <location>
        <begin position="502"/>
        <end position="533"/>
    </location>
</feature>
<evidence type="ECO:0000256" key="6">
    <source>
        <dbReference type="ARBA" id="ARBA00022723"/>
    </source>
</evidence>
<dbReference type="Pfam" id="PF17862">
    <property type="entry name" value="AAA_lid_3"/>
    <property type="match status" value="1"/>
</dbReference>
<evidence type="ECO:0000256" key="17">
    <source>
        <dbReference type="SAM" id="MobiDB-lite"/>
    </source>
</evidence>
<proteinExistence type="inferred from homology"/>
<keyword evidence="11 15" id="KW-1133">Transmembrane helix</keyword>
<dbReference type="Gene3D" id="1.10.8.60">
    <property type="match status" value="1"/>
</dbReference>
<feature type="domain" description="AAA+ ATPase" evidence="18">
    <location>
        <begin position="84"/>
        <end position="223"/>
    </location>
</feature>
<dbReference type="FunFam" id="1.20.58.760:FF:000001">
    <property type="entry name" value="ATP-dependent zinc metalloprotease FtsH"/>
    <property type="match status" value="1"/>
</dbReference>
<accession>A0A8J6MCC7</accession>
<dbReference type="PANTHER" id="PTHR23076">
    <property type="entry name" value="METALLOPROTEASE M41 FTSH"/>
    <property type="match status" value="1"/>
</dbReference>
<dbReference type="GO" id="GO:0016887">
    <property type="term" value="F:ATP hydrolysis activity"/>
    <property type="evidence" value="ECO:0007669"/>
    <property type="project" value="UniProtKB-UniRule"/>
</dbReference>
<feature type="region of interest" description="Disordered" evidence="17">
    <location>
        <begin position="498"/>
        <end position="551"/>
    </location>
</feature>
<dbReference type="InterPro" id="IPR000642">
    <property type="entry name" value="Peptidase_M41"/>
</dbReference>
<evidence type="ECO:0000259" key="18">
    <source>
        <dbReference type="SMART" id="SM00382"/>
    </source>
</evidence>
<dbReference type="GO" id="GO:0006508">
    <property type="term" value="P:proteolysis"/>
    <property type="evidence" value="ECO:0007669"/>
    <property type="project" value="UniProtKB-KW"/>
</dbReference>
<evidence type="ECO:0000256" key="2">
    <source>
        <dbReference type="ARBA" id="ARBA00010044"/>
    </source>
</evidence>
<sequence length="551" mass="59801">MLVIVILFGVLWYFMFLRQGGGAGGGGDKTARFGKARTKVGGEEGGKKVTFADVAGADEEKAELQEVVEFLRDPKRFTALGARIPKGILLVGPPGTGKTLLAKAVAGEAGVHFLSISGSDFVELYVGVGASRVRDLFDQAKKNAPAIVFIDEIDAVGRQRGTGLGGGHDEREQTLNQLLVEMDGFGTNEGVIVMAATNRQDILDPALLRPGRFDRQIFVGQPDIKGREDILRIHARNKPLGEDVDLREVAKATGGFTGADLENLMNEAALLAARRHERFITMPDLHEAVIKVIAGPEKKSRVVIEKERRLTAYHEAGHAVVIHQLGTADPVHQITIIPRGGAGGMTISLPQEDISFQSREGLKEQIARCLGGRAAEQMVLGDISTGAGNDLQRASAIARNMVMRYGMSDKLGNVVFDSGHDEIFIGRSMAQAKTYSEDTADLIDQEVKAFVDEAYRRCEEILKAHRKELELTAAYLLENETMDAATFEKVFTDPDSLLGPDGRVKAREDEETEPSGKEEFSAELMPEGKRSAKPEASSIDIPVPGDEDPFQ</sequence>
<dbReference type="CDD" id="cd19501">
    <property type="entry name" value="RecA-like_FtsH"/>
    <property type="match status" value="1"/>
</dbReference>
<comment type="similarity">
    <text evidence="14 15">In the central section; belongs to the AAA ATPase family.</text>
</comment>
<dbReference type="PROSITE" id="PS00674">
    <property type="entry name" value="AAA"/>
    <property type="match status" value="1"/>
</dbReference>
<organism evidence="19 20">
    <name type="scientific">Lawsonibacter faecis</name>
    <dbReference type="NCBI Taxonomy" id="2763052"/>
    <lineage>
        <taxon>Bacteria</taxon>
        <taxon>Bacillati</taxon>
        <taxon>Bacillota</taxon>
        <taxon>Clostridia</taxon>
        <taxon>Eubacteriales</taxon>
        <taxon>Oscillospiraceae</taxon>
        <taxon>Lawsonibacter</taxon>
    </lineage>
</organism>
<dbReference type="InterPro" id="IPR003960">
    <property type="entry name" value="ATPase_AAA_CS"/>
</dbReference>
<comment type="similarity">
    <text evidence="2 15">In the C-terminal section; belongs to the peptidase M41 family.</text>
</comment>
<keyword evidence="7 15" id="KW-0547">Nucleotide-binding</keyword>
<keyword evidence="3 15" id="KW-1003">Cell membrane</keyword>
<keyword evidence="4 15" id="KW-0645">Protease</keyword>
<comment type="caution">
    <text evidence="19">The sequence shown here is derived from an EMBL/GenBank/DDBJ whole genome shotgun (WGS) entry which is preliminary data.</text>
</comment>
<evidence type="ECO:0000256" key="1">
    <source>
        <dbReference type="ARBA" id="ARBA00004370"/>
    </source>
</evidence>
<evidence type="ECO:0000256" key="3">
    <source>
        <dbReference type="ARBA" id="ARBA00022475"/>
    </source>
</evidence>
<evidence type="ECO:0000256" key="15">
    <source>
        <dbReference type="HAMAP-Rule" id="MF_01458"/>
    </source>
</evidence>
<evidence type="ECO:0000256" key="8">
    <source>
        <dbReference type="ARBA" id="ARBA00022801"/>
    </source>
</evidence>
<dbReference type="NCBIfam" id="TIGR01241">
    <property type="entry name" value="FtsH_fam"/>
    <property type="match status" value="1"/>
</dbReference>
<dbReference type="InterPro" id="IPR041569">
    <property type="entry name" value="AAA_lid_3"/>
</dbReference>
<dbReference type="SUPFAM" id="SSF52540">
    <property type="entry name" value="P-loop containing nucleoside triphosphate hydrolases"/>
    <property type="match status" value="1"/>
</dbReference>
<keyword evidence="5 15" id="KW-0812">Transmembrane</keyword>
<evidence type="ECO:0000256" key="13">
    <source>
        <dbReference type="ARBA" id="ARBA00023136"/>
    </source>
</evidence>
<dbReference type="AlphaFoldDB" id="A0A8J6MCC7"/>
<dbReference type="InterPro" id="IPR003959">
    <property type="entry name" value="ATPase_AAA_core"/>
</dbReference>
<dbReference type="EC" id="3.4.24.-" evidence="15"/>
<dbReference type="GO" id="GO:0008270">
    <property type="term" value="F:zinc ion binding"/>
    <property type="evidence" value="ECO:0007669"/>
    <property type="project" value="UniProtKB-UniRule"/>
</dbReference>
<dbReference type="GO" id="GO:0005524">
    <property type="term" value="F:ATP binding"/>
    <property type="evidence" value="ECO:0007669"/>
    <property type="project" value="UniProtKB-UniRule"/>
</dbReference>
<feature type="binding site" evidence="15">
    <location>
        <position position="318"/>
    </location>
    <ligand>
        <name>Zn(2+)</name>
        <dbReference type="ChEBI" id="CHEBI:29105"/>
        <note>catalytic</note>
    </ligand>
</feature>
<dbReference type="InterPro" id="IPR003593">
    <property type="entry name" value="AAA+_ATPase"/>
</dbReference>
<dbReference type="GO" id="GO:0004222">
    <property type="term" value="F:metalloendopeptidase activity"/>
    <property type="evidence" value="ECO:0007669"/>
    <property type="project" value="InterPro"/>
</dbReference>
<dbReference type="PANTHER" id="PTHR23076:SF113">
    <property type="entry name" value="ATP-DEPENDENT ZINC METALLOPROTEASE FTSH 1, CHLOROPLASTIC-RELATED"/>
    <property type="match status" value="1"/>
</dbReference>
<evidence type="ECO:0000256" key="4">
    <source>
        <dbReference type="ARBA" id="ARBA00022670"/>
    </source>
</evidence>
<dbReference type="FunFam" id="3.40.50.300:FF:000001">
    <property type="entry name" value="ATP-dependent zinc metalloprotease FtsH"/>
    <property type="match status" value="1"/>
</dbReference>
<dbReference type="EMBL" id="JACOPQ010000004">
    <property type="protein sequence ID" value="MBC5736716.1"/>
    <property type="molecule type" value="Genomic_DNA"/>
</dbReference>